<dbReference type="AlphaFoldDB" id="A0A366SIW5"/>
<comment type="caution">
    <text evidence="1">The sequence shown here is derived from an EMBL/GenBank/DDBJ whole genome shotgun (WGS) entry which is preliminary data.</text>
</comment>
<reference evidence="1 2" key="1">
    <citation type="submission" date="2015-06" db="EMBL/GenBank/DDBJ databases">
        <title>The Genome Sequence of Enterococcus cecorum 170AEA1.</title>
        <authorList>
            <consortium name="The Broad Institute Genomics Platform"/>
            <consortium name="The Broad Institute Genome Sequencing Center for Infectious Disease"/>
            <person name="Earl A.M."/>
            <person name="Van Tyne D."/>
            <person name="Lebreton F."/>
            <person name="Saavedra J.T."/>
            <person name="Gilmore M.S."/>
            <person name="Manson McGuire A."/>
            <person name="Clock S."/>
            <person name="Crupain M."/>
            <person name="Rangan U."/>
            <person name="Young S."/>
            <person name="Abouelleil A."/>
            <person name="Cao P."/>
            <person name="Chapman S.B."/>
            <person name="Griggs A."/>
            <person name="Priest M."/>
            <person name="Shea T."/>
            <person name="Wortman J."/>
            <person name="Nusbaum C."/>
            <person name="Birren B."/>
        </authorList>
    </citation>
    <scope>NUCLEOTIDE SEQUENCE [LARGE SCALE GENOMIC DNA]</scope>
    <source>
        <strain evidence="1 2">170AEA1</strain>
    </source>
</reference>
<dbReference type="EMBL" id="LEOY01000004">
    <property type="protein sequence ID" value="RBR30697.1"/>
    <property type="molecule type" value="Genomic_DNA"/>
</dbReference>
<evidence type="ECO:0000313" key="2">
    <source>
        <dbReference type="Proteomes" id="UP000252800"/>
    </source>
</evidence>
<evidence type="ECO:0008006" key="3">
    <source>
        <dbReference type="Google" id="ProtNLM"/>
    </source>
</evidence>
<evidence type="ECO:0000313" key="1">
    <source>
        <dbReference type="EMBL" id="RBR30697.1"/>
    </source>
</evidence>
<gene>
    <name evidence="1" type="ORF">EB18_00708</name>
</gene>
<sequence>MDSRIDISLAEIADKTAGKTSKYMKYLVDEKTNSYKLVESFYVPYSAYVSSVQNYQNHIIVDSGQQATFAEYTNSGKLIQRFTQKTDTKYLYRVYKYDFKNYYFD</sequence>
<dbReference type="InterPro" id="IPR010262">
    <property type="entry name" value="Arylsulfotransferase_bact"/>
</dbReference>
<name>A0A366SIW5_9ENTE</name>
<accession>A0A366SIW5</accession>
<proteinExistence type="predicted"/>
<organism evidence="1 2">
    <name type="scientific">Enterococcus cecorum</name>
    <dbReference type="NCBI Taxonomy" id="44008"/>
    <lineage>
        <taxon>Bacteria</taxon>
        <taxon>Bacillati</taxon>
        <taxon>Bacillota</taxon>
        <taxon>Bacilli</taxon>
        <taxon>Lactobacillales</taxon>
        <taxon>Enterococcaceae</taxon>
        <taxon>Enterococcus</taxon>
    </lineage>
</organism>
<dbReference type="GO" id="GO:0004062">
    <property type="term" value="F:aryl sulfotransferase activity"/>
    <property type="evidence" value="ECO:0007669"/>
    <property type="project" value="InterPro"/>
</dbReference>
<dbReference type="Pfam" id="PF05935">
    <property type="entry name" value="Arylsulfotrans"/>
    <property type="match status" value="1"/>
</dbReference>
<protein>
    <recommendedName>
        <fullName evidence="3">Arylsulfotransferase N-terminal domain-containing protein</fullName>
    </recommendedName>
</protein>
<dbReference type="Proteomes" id="UP000252800">
    <property type="component" value="Unassembled WGS sequence"/>
</dbReference>